<accession>A0A8S9LF46</accession>
<protein>
    <submittedName>
        <fullName evidence="1">Uncharacterized protein</fullName>
    </submittedName>
</protein>
<evidence type="ECO:0000313" key="1">
    <source>
        <dbReference type="EMBL" id="KAF2605545.1"/>
    </source>
</evidence>
<comment type="caution">
    <text evidence="1">The sequence shown here is derived from an EMBL/GenBank/DDBJ whole genome shotgun (WGS) entry which is preliminary data.</text>
</comment>
<dbReference type="AlphaFoldDB" id="A0A8S9LF46"/>
<name>A0A8S9LF46_BRACR</name>
<dbReference type="EMBL" id="QGKY02000094">
    <property type="protein sequence ID" value="KAF2605545.1"/>
    <property type="molecule type" value="Genomic_DNA"/>
</dbReference>
<proteinExistence type="predicted"/>
<organism evidence="1">
    <name type="scientific">Brassica cretica</name>
    <name type="common">Mustard</name>
    <dbReference type="NCBI Taxonomy" id="69181"/>
    <lineage>
        <taxon>Eukaryota</taxon>
        <taxon>Viridiplantae</taxon>
        <taxon>Streptophyta</taxon>
        <taxon>Embryophyta</taxon>
        <taxon>Tracheophyta</taxon>
        <taxon>Spermatophyta</taxon>
        <taxon>Magnoliopsida</taxon>
        <taxon>eudicotyledons</taxon>
        <taxon>Gunneridae</taxon>
        <taxon>Pentapetalae</taxon>
        <taxon>rosids</taxon>
        <taxon>malvids</taxon>
        <taxon>Brassicales</taxon>
        <taxon>Brassicaceae</taxon>
        <taxon>Brassiceae</taxon>
        <taxon>Brassica</taxon>
    </lineage>
</organism>
<gene>
    <name evidence="1" type="ORF">F2Q70_00025850</name>
</gene>
<reference evidence="1" key="1">
    <citation type="submission" date="2019-12" db="EMBL/GenBank/DDBJ databases">
        <title>Genome sequencing and annotation of Brassica cretica.</title>
        <authorList>
            <person name="Studholme D.J."/>
            <person name="Sarris P.F."/>
        </authorList>
    </citation>
    <scope>NUCLEOTIDE SEQUENCE</scope>
    <source>
        <strain evidence="1">PFS-102/07</strain>
        <tissue evidence="1">Leaf</tissue>
    </source>
</reference>
<sequence>MSARGLVSIDVRVELWIVALSQVSIDIIEVVSIDVVEVHAQQYQKQQGNSTAILIRSCKLGTFNPQGNTFLINRKQHKFINQFSSTTVDPDTNLVDPHSLSTVDRRHSSVDRHLPSDIDRHFSPNIDRY</sequence>